<organism evidence="6 7">
    <name type="scientific">Puccinia sorghi</name>
    <dbReference type="NCBI Taxonomy" id="27349"/>
    <lineage>
        <taxon>Eukaryota</taxon>
        <taxon>Fungi</taxon>
        <taxon>Dikarya</taxon>
        <taxon>Basidiomycota</taxon>
        <taxon>Pucciniomycotina</taxon>
        <taxon>Pucciniomycetes</taxon>
        <taxon>Pucciniales</taxon>
        <taxon>Pucciniaceae</taxon>
        <taxon>Puccinia</taxon>
    </lineage>
</organism>
<evidence type="ECO:0000256" key="4">
    <source>
        <dbReference type="PROSITE-ProRule" id="PRU00175"/>
    </source>
</evidence>
<name>A0A0L6V8I5_9BASI</name>
<dbReference type="OrthoDB" id="8062037at2759"/>
<comment type="caution">
    <text evidence="6">The sequence shown here is derived from an EMBL/GenBank/DDBJ whole genome shotgun (WGS) entry which is preliminary data.</text>
</comment>
<feature type="domain" description="RING-type" evidence="5">
    <location>
        <begin position="244"/>
        <end position="286"/>
    </location>
</feature>
<evidence type="ECO:0000256" key="3">
    <source>
        <dbReference type="ARBA" id="ARBA00022833"/>
    </source>
</evidence>
<protein>
    <recommendedName>
        <fullName evidence="5">RING-type domain-containing protein</fullName>
    </recommendedName>
</protein>
<sequence>MILSSHSVPIILNLISYRFLPFFLLLVSSFNSLSYLQEARSETYTMYIWLVQKKERGETDEDCPACREHTSAHVKSQFPLDIMIKPSAGRSFRLRSSYCLGHSQFTLDIKIRPRAGLRFIPWIFSQKLNQKNHWGHKKLPTLIFLSRLLLISARRQLWMIRKLFQVIAQIVSSHQLSSLYTEPKTSAEEPLLKAVSSFPSPVEALPRGSELPKIHAKVSCFSLPVCPPPPPWTTFSSYRCSDECPICLNLLEERDAEQWPTCSHKFHSRCLQQWRNNPSATCPSCRASDDAVHQVSFFHYPPCRTFSSYVQLYCIFGGDGKPRFCDYCGDTLDEGNVKLWPRCGHKYHPTCFEWLHSPFPQRPSRCADVKNHVNFSGHVQGNSNRNQITLCFQKKRFGFSDLKV</sequence>
<dbReference type="Gene3D" id="3.30.40.10">
    <property type="entry name" value="Zinc/RING finger domain, C3HC4 (zinc finger)"/>
    <property type="match status" value="1"/>
</dbReference>
<gene>
    <name evidence="6" type="ORF">VP01_2246g1</name>
</gene>
<dbReference type="InterPro" id="IPR013083">
    <property type="entry name" value="Znf_RING/FYVE/PHD"/>
</dbReference>
<dbReference type="PANTHER" id="PTHR14155:SF627">
    <property type="entry name" value="OS06G0192800 PROTEIN"/>
    <property type="match status" value="1"/>
</dbReference>
<dbReference type="VEuPathDB" id="FungiDB:VP01_2246g1"/>
<dbReference type="SMART" id="SM00184">
    <property type="entry name" value="RING"/>
    <property type="match status" value="2"/>
</dbReference>
<evidence type="ECO:0000256" key="1">
    <source>
        <dbReference type="ARBA" id="ARBA00022723"/>
    </source>
</evidence>
<dbReference type="InterPro" id="IPR001841">
    <property type="entry name" value="Znf_RING"/>
</dbReference>
<evidence type="ECO:0000256" key="2">
    <source>
        <dbReference type="ARBA" id="ARBA00022771"/>
    </source>
</evidence>
<keyword evidence="3" id="KW-0862">Zinc</keyword>
<dbReference type="Pfam" id="PF13639">
    <property type="entry name" value="zf-RING_2"/>
    <property type="match status" value="1"/>
</dbReference>
<dbReference type="CDD" id="cd16448">
    <property type="entry name" value="RING-H2"/>
    <property type="match status" value="1"/>
</dbReference>
<dbReference type="GO" id="GO:0008270">
    <property type="term" value="F:zinc ion binding"/>
    <property type="evidence" value="ECO:0007669"/>
    <property type="project" value="UniProtKB-KW"/>
</dbReference>
<dbReference type="STRING" id="27349.A0A0L6V8I5"/>
<dbReference type="Proteomes" id="UP000037035">
    <property type="component" value="Unassembled WGS sequence"/>
</dbReference>
<reference evidence="6 7" key="1">
    <citation type="submission" date="2015-08" db="EMBL/GenBank/DDBJ databases">
        <title>Next Generation Sequencing and Analysis of the Genome of Puccinia sorghi L Schw, the Causal Agent of Maize Common Rust.</title>
        <authorList>
            <person name="Rochi L."/>
            <person name="Burguener G."/>
            <person name="Darino M."/>
            <person name="Turjanski A."/>
            <person name="Kreff E."/>
            <person name="Dieguez M.J."/>
            <person name="Sacco F."/>
        </authorList>
    </citation>
    <scope>NUCLEOTIDE SEQUENCE [LARGE SCALE GENOMIC DNA]</scope>
    <source>
        <strain evidence="6 7">RO10H11247</strain>
    </source>
</reference>
<dbReference type="AlphaFoldDB" id="A0A0L6V8I5"/>
<keyword evidence="7" id="KW-1185">Reference proteome</keyword>
<evidence type="ECO:0000259" key="5">
    <source>
        <dbReference type="PROSITE" id="PS50089"/>
    </source>
</evidence>
<evidence type="ECO:0000313" key="7">
    <source>
        <dbReference type="Proteomes" id="UP000037035"/>
    </source>
</evidence>
<dbReference type="SUPFAM" id="SSF57850">
    <property type="entry name" value="RING/U-box"/>
    <property type="match status" value="1"/>
</dbReference>
<dbReference type="EMBL" id="LAVV01007110">
    <property type="protein sequence ID" value="KNZ57083.1"/>
    <property type="molecule type" value="Genomic_DNA"/>
</dbReference>
<dbReference type="InterPro" id="IPR053238">
    <property type="entry name" value="RING-H2_zinc_finger"/>
</dbReference>
<proteinExistence type="predicted"/>
<evidence type="ECO:0000313" key="6">
    <source>
        <dbReference type="EMBL" id="KNZ57083.1"/>
    </source>
</evidence>
<keyword evidence="1" id="KW-0479">Metal-binding</keyword>
<dbReference type="PROSITE" id="PS50089">
    <property type="entry name" value="ZF_RING_2"/>
    <property type="match status" value="1"/>
</dbReference>
<dbReference type="PANTHER" id="PTHR14155">
    <property type="entry name" value="RING FINGER DOMAIN-CONTAINING"/>
    <property type="match status" value="1"/>
</dbReference>
<accession>A0A0L6V8I5</accession>
<keyword evidence="2 4" id="KW-0863">Zinc-finger</keyword>